<comment type="caution">
    <text evidence="3">The sequence shown here is derived from an EMBL/GenBank/DDBJ whole genome shotgun (WGS) entry which is preliminary data.</text>
</comment>
<feature type="domain" description="Glucose/Sorbosone dehydrogenase" evidence="2">
    <location>
        <begin position="71"/>
        <end position="400"/>
    </location>
</feature>
<keyword evidence="1" id="KW-0732">Signal</keyword>
<dbReference type="Proteomes" id="UP001500742">
    <property type="component" value="Unassembled WGS sequence"/>
</dbReference>
<keyword evidence="4" id="KW-1185">Reference proteome</keyword>
<reference evidence="4" key="1">
    <citation type="journal article" date="2019" name="Int. J. Syst. Evol. Microbiol.">
        <title>The Global Catalogue of Microorganisms (GCM) 10K type strain sequencing project: providing services to taxonomists for standard genome sequencing and annotation.</title>
        <authorList>
            <consortium name="The Broad Institute Genomics Platform"/>
            <consortium name="The Broad Institute Genome Sequencing Center for Infectious Disease"/>
            <person name="Wu L."/>
            <person name="Ma J."/>
        </authorList>
    </citation>
    <scope>NUCLEOTIDE SEQUENCE [LARGE SCALE GENOMIC DNA]</scope>
    <source>
        <strain evidence="4">JCM 16601</strain>
    </source>
</reference>
<name>A0ABP7Q9E5_9SPHI</name>
<evidence type="ECO:0000259" key="2">
    <source>
        <dbReference type="Pfam" id="PF07995"/>
    </source>
</evidence>
<feature type="signal peptide" evidence="1">
    <location>
        <begin position="1"/>
        <end position="23"/>
    </location>
</feature>
<dbReference type="InterPro" id="IPR011042">
    <property type="entry name" value="6-blade_b-propeller_TolB-like"/>
</dbReference>
<feature type="chain" id="PRO_5045240621" evidence="1">
    <location>
        <begin position="24"/>
        <end position="405"/>
    </location>
</feature>
<accession>A0ABP7Q9E5</accession>
<dbReference type="Gene3D" id="2.120.10.30">
    <property type="entry name" value="TolB, C-terminal domain"/>
    <property type="match status" value="1"/>
</dbReference>
<dbReference type="EMBL" id="BAAAZC010000024">
    <property type="protein sequence ID" value="GAA3978525.1"/>
    <property type="molecule type" value="Genomic_DNA"/>
</dbReference>
<protein>
    <submittedName>
        <fullName evidence="3">PQQ-dependent sugar dehydrogenase</fullName>
    </submittedName>
</protein>
<dbReference type="InterPro" id="IPR012938">
    <property type="entry name" value="Glc/Sorbosone_DH"/>
</dbReference>
<evidence type="ECO:0000256" key="1">
    <source>
        <dbReference type="SAM" id="SignalP"/>
    </source>
</evidence>
<dbReference type="PROSITE" id="PS51257">
    <property type="entry name" value="PROKAR_LIPOPROTEIN"/>
    <property type="match status" value="1"/>
</dbReference>
<dbReference type="RefSeq" id="WP_259096147.1">
    <property type="nucleotide sequence ID" value="NZ_BAAAZC010000024.1"/>
</dbReference>
<gene>
    <name evidence="3" type="ORF">GCM10022210_31880</name>
</gene>
<proteinExistence type="predicted"/>
<evidence type="ECO:0000313" key="4">
    <source>
        <dbReference type="Proteomes" id="UP001500742"/>
    </source>
</evidence>
<dbReference type="SUPFAM" id="SSF50952">
    <property type="entry name" value="Soluble quinoprotein glucose dehydrogenase"/>
    <property type="match status" value="1"/>
</dbReference>
<dbReference type="Pfam" id="PF07995">
    <property type="entry name" value="GSDH"/>
    <property type="match status" value="1"/>
</dbReference>
<dbReference type="PANTHER" id="PTHR19328">
    <property type="entry name" value="HEDGEHOG-INTERACTING PROTEIN"/>
    <property type="match status" value="1"/>
</dbReference>
<organism evidence="3 4">
    <name type="scientific">Mucilaginibacter dorajii</name>
    <dbReference type="NCBI Taxonomy" id="692994"/>
    <lineage>
        <taxon>Bacteria</taxon>
        <taxon>Pseudomonadati</taxon>
        <taxon>Bacteroidota</taxon>
        <taxon>Sphingobacteriia</taxon>
        <taxon>Sphingobacteriales</taxon>
        <taxon>Sphingobacteriaceae</taxon>
        <taxon>Mucilaginibacter</taxon>
    </lineage>
</organism>
<dbReference type="InterPro" id="IPR011041">
    <property type="entry name" value="Quinoprot_gluc/sorb_DH_b-prop"/>
</dbReference>
<dbReference type="PANTHER" id="PTHR19328:SF75">
    <property type="entry name" value="ALDOSE SUGAR DEHYDROGENASE YLII"/>
    <property type="match status" value="1"/>
</dbReference>
<sequence length="405" mass="43883">MLSTFKKTFITGIILLTTAACQAQTGGDSTLAPVETNSPNSQYKPAFVGQTRIAGVKTKTPLAVTVINTELSHPWGLCVLPDGRFLISEKGGTMQILKADGKADKKITNLPAVVNQGQGGLLDVNIDPAFSTNRIIYWDYAEQTPEGNVLAVAKGKLAADESKVDDIQVIYRATPAYKGALQYGSRILFDKQGNLFVSTGERSGADIRMKAQDLGAAIGKIIHITKEGKPVAGGPFANTAGALPEIYAYGFRNPEGMAWNPETGELWEDEFGPRGGDEINIIRPGNNYGWPVVTYGIEYSGQPVGDAIQQKEGVTQPIYYWDPVISPAGITFYTGNLIPEWRGNLFVGGLSGSHIARLVIKNNKVVGEERLLKDKRERWRALNTGKDGALYGVTDNGKMYRIGKQ</sequence>
<evidence type="ECO:0000313" key="3">
    <source>
        <dbReference type="EMBL" id="GAA3978525.1"/>
    </source>
</evidence>